<dbReference type="PANTHER" id="PTHR46525:SF2">
    <property type="entry name" value="EMB|CAB72159.1"/>
    <property type="match status" value="1"/>
</dbReference>
<protein>
    <submittedName>
        <fullName evidence="3">Uncharacterized protein</fullName>
    </submittedName>
</protein>
<accession>A0A8T2QS41</accession>
<comment type="caution">
    <text evidence="3">The sequence shown here is derived from an EMBL/GenBank/DDBJ whole genome shotgun (WGS) entry which is preliminary data.</text>
</comment>
<keyword evidence="4" id="KW-1185">Reference proteome</keyword>
<dbReference type="EMBL" id="CM035437">
    <property type="protein sequence ID" value="KAH7286418.1"/>
    <property type="molecule type" value="Genomic_DNA"/>
</dbReference>
<name>A0A8T2QS41_CERRI</name>
<feature type="compositionally biased region" description="Low complexity" evidence="2">
    <location>
        <begin position="265"/>
        <end position="280"/>
    </location>
</feature>
<comment type="similarity">
    <text evidence="1">Belongs to the senescence regulator S40 family.</text>
</comment>
<feature type="region of interest" description="Disordered" evidence="2">
    <location>
        <begin position="253"/>
        <end position="318"/>
    </location>
</feature>
<feature type="region of interest" description="Disordered" evidence="2">
    <location>
        <begin position="164"/>
        <end position="235"/>
    </location>
</feature>
<dbReference type="Pfam" id="PF04520">
    <property type="entry name" value="Senescence_reg"/>
    <property type="match status" value="1"/>
</dbReference>
<sequence length="363" mass="39133">MLGCNLCCCMDVSRPRWALSQNRKAQTLKAQLHHRPRIPSILQLLSFSSVQARDSLLGGANSCFLIPSSDSVLAVCHTQSTHTHTLCAICNSSFGASMNIPASVDIPARSSVPPIQPVSSSLMEKFLGMNLSTASLQSIDSDASDANDLDELDEQEIWGMEISGSPYGEEAKVQPQKPLPPRMASVSRRLSAIPESLSPRKDGSISRMSPTVNSLSSISGAHPGSSPLGNGGRNTAARILSNDAAGRRVPAASRIIPRVSQHGDPSSLAARPSSLPQSAPVNIPQWSKYESRFKNSRSNAPVDNDENEDSDDERLPPHEYLAREYARFEKTSSSVLEGAGRTLKGRDLSRVRNAVFTITGFEE</sequence>
<dbReference type="GO" id="GO:0010150">
    <property type="term" value="P:leaf senescence"/>
    <property type="evidence" value="ECO:0007669"/>
    <property type="project" value="UniProtKB-ARBA"/>
</dbReference>
<evidence type="ECO:0000256" key="2">
    <source>
        <dbReference type="SAM" id="MobiDB-lite"/>
    </source>
</evidence>
<dbReference type="PANTHER" id="PTHR46525">
    <property type="entry name" value="EMB|CAB72159.1"/>
    <property type="match status" value="1"/>
</dbReference>
<reference evidence="3" key="1">
    <citation type="submission" date="2021-08" db="EMBL/GenBank/DDBJ databases">
        <title>WGS assembly of Ceratopteris richardii.</title>
        <authorList>
            <person name="Marchant D.B."/>
            <person name="Chen G."/>
            <person name="Jenkins J."/>
            <person name="Shu S."/>
            <person name="Leebens-Mack J."/>
            <person name="Grimwood J."/>
            <person name="Schmutz J."/>
            <person name="Soltis P."/>
            <person name="Soltis D."/>
            <person name="Chen Z.-H."/>
        </authorList>
    </citation>
    <scope>NUCLEOTIDE SEQUENCE</scope>
    <source>
        <strain evidence="3">Whitten #5841</strain>
        <tissue evidence="3">Leaf</tissue>
    </source>
</reference>
<organism evidence="3 4">
    <name type="scientific">Ceratopteris richardii</name>
    <name type="common">Triangle waterfern</name>
    <dbReference type="NCBI Taxonomy" id="49495"/>
    <lineage>
        <taxon>Eukaryota</taxon>
        <taxon>Viridiplantae</taxon>
        <taxon>Streptophyta</taxon>
        <taxon>Embryophyta</taxon>
        <taxon>Tracheophyta</taxon>
        <taxon>Polypodiopsida</taxon>
        <taxon>Polypodiidae</taxon>
        <taxon>Polypodiales</taxon>
        <taxon>Pteridineae</taxon>
        <taxon>Pteridaceae</taxon>
        <taxon>Parkerioideae</taxon>
        <taxon>Ceratopteris</taxon>
    </lineage>
</organism>
<dbReference type="OrthoDB" id="1917735at2759"/>
<dbReference type="InterPro" id="IPR007608">
    <property type="entry name" value="Senescence_reg_S40"/>
</dbReference>
<dbReference type="AlphaFoldDB" id="A0A8T2QS41"/>
<feature type="compositionally biased region" description="Acidic residues" evidence="2">
    <location>
        <begin position="303"/>
        <end position="312"/>
    </location>
</feature>
<evidence type="ECO:0000313" key="4">
    <source>
        <dbReference type="Proteomes" id="UP000825935"/>
    </source>
</evidence>
<evidence type="ECO:0000313" key="3">
    <source>
        <dbReference type="EMBL" id="KAH7286418.1"/>
    </source>
</evidence>
<proteinExistence type="inferred from homology"/>
<evidence type="ECO:0000256" key="1">
    <source>
        <dbReference type="ARBA" id="ARBA00034773"/>
    </source>
</evidence>
<feature type="compositionally biased region" description="Polar residues" evidence="2">
    <location>
        <begin position="206"/>
        <end position="219"/>
    </location>
</feature>
<gene>
    <name evidence="3" type="ORF">KP509_32G006200</name>
</gene>
<dbReference type="Proteomes" id="UP000825935">
    <property type="component" value="Chromosome 32"/>
</dbReference>